<gene>
    <name evidence="3" type="ORF">CYMTET_5489</name>
</gene>
<evidence type="ECO:0000313" key="3">
    <source>
        <dbReference type="EMBL" id="KAK3286982.1"/>
    </source>
</evidence>
<evidence type="ECO:0000256" key="1">
    <source>
        <dbReference type="SAM" id="Coils"/>
    </source>
</evidence>
<feature type="compositionally biased region" description="Basic and acidic residues" evidence="2">
    <location>
        <begin position="1455"/>
        <end position="1466"/>
    </location>
</feature>
<keyword evidence="4" id="KW-1185">Reference proteome</keyword>
<sequence length="2221" mass="229883">MEGQQAKTKSLGFKVRAVSKEGPGYKAANLTDPDLRTCWSSGTNNKEWVVLELEESSLLSHIRIHNKSVSEWEISLGLRFKPDSLLRVRPRCEAPRRDATYPIGHLPCRFVRINCLRGSPIAICCIQFMGLPVPGLEPEFTPVVEYLLPHIVTHIREPYDANLQLLRDVCRRLGPVLPHLQPELAHAEAMEESLKFFAMLVGPFYPILMLVTGQREADQALGNGHDSDAGGAGTSGTRSTQQKMALTVSSNFAAPPKKGSRGALGGGQAPRGALLALQPEVVLSLLRHAHSEPALAGLCRKVAFLLHSRSAAADAAPDTAAPSVWGQPEGARNLATVLGTVEEAALQLLFASAAHPAHAAVLAGGDVDLAPFLPLLRVMLPTLRPAPDAGAVESPAPTSGMIPLASPALTTLVVEPLEKMLAHWRLPGVERALARLVALASGPRFRPLLEACAPHFTCGMHTQEMAACVLVDLCTGPLADWLPLVVPQVDVCLQVLLDLLPALQGAPSGGDVNELMRLGTISASHSPLVPSVLALLKLLLSGALGAAHVQALLDAQCEVLFLLEMMEPALEPLLTPPSAGGITGFGHLGVPGATVAMDLPDVQKALTLLRTALAHRPILPALEHAWRAGHVSAHVLLSILAPHLPIPACIVVVPGTASGATLPETYCGRDEALFAAIAADAVCNDESSEAYSRLQVDYLLLHGAAVQETRSQQYIQLAQHLCGGMEGDGARSSDSPHGAPSEEGRRAAVDALLLAAECYLNPLCTQPPAEAPMSSVYSVAPPAPGAAAETPAFDWLKSVAVSATLESMEEARDVAVLRLLLRAAELQAGSSADGAGGCACEEAAGATAGSSGEAGGMAVAVKDAEGVDVKTLVRAHQAELGRLLLRELRSARRVLHEVLLHGLLCLLRCATELPAPAQELAGALLLCAAHLNTALQVPSAAATTAEAQLRVRRLWTLLRQLVEVCCTPSNGAASLLPASAWLGLLADGAFASSPLPLVRYIGWFGTACSIAAPCPPAAESSGGVASGAPSSFAFPQAAEHTAGGPLVAALADTQSWTTLLAISLDEMCISPVEREAPSVGGGTPHTAEEEAEGATAAGTPGAVEAAGEDGRRQGEVLNALQAVAVAAGIPPERAAQVAAAWATDAAAGRARQRRRPRSCMSVIFPELMQAFPRLHADFCQLAARMLQAVGVRIARAPAGAVPSVLAWFSQLCAHPPALQPRKARAQAGAVLPGARRAYGAMVLHVLQSILSAHLAAVLPEAPRLLTAALDLCHNPYADAGLVEAVLSGLQPVLASASVEAFEDLCFDQLQHRLSLAEAGAVEPQGDSGPEGAPGGDARPASVLLLFVAATLARQCSPRRQLQLLQSMPPWLQHPALWTGPAEVATRLRALQLILEACHARVIAFWGVETGDTEEVDGSKEGGSKEGGGGDAPGSKEGGGGDAPGSKEGGGGDAPGSKEQRGASDEELKPEYRRALVKVVRMLSACLEAAWCGHPDLCAQLATIGAKCLVRMGSSGEEQEGLESGAAGHVLPALEMATTLQTSRCWRAALPMLQEGLTMLPAAHRCAQVHAAAEQALVQRATSAPREAWREQAVGLLQGALEGPGPGVSAVAAAPLLSLPGRLVAHDEPEMRGAALRVLCRTVRGWGAQEAGVPGEAEGALGLPAGAPNPIPSSRGAGTGEAGAALRALCNAAWRPALAAAARDPFPAIRAQAVEALLACADLVDAEQLEILVAGIPAVCPALAPASGAGVAPGVGSDGATVGSQLLLVSKVLLLLPPGGAASLPAVVWGRLSALGNPKPSPSLIQTGAQQAALAAAVLGLRGGGAGAPERRVTVEAAVQELEAESATAAAGSGGGADAANAEEAQPGDGGELHASVMRVVARAREAYEQEQSLQAEVSYQQQQQQELELQLELARRELAQSQVGPCVDVALPRGAVDADVASDITTKPKEARMQELQAELREVERARLAAEVARRYEKRRAAERCRADARQAAEEREQTLLAELEAEKAAEAEAAIVRARVQLDPPSPSSPDLERERARTRQLRHQAELNNEKRLQRDLEHRGDSLQSQPSPRDGGGGGSGPAAGAGAPRLMRRDYQPAPRRNVEAEAGADVEERETSASAASSTSAGGGAVAGSAALGAQPGGAAGTGSTGAGSASGGSTAAVSRKSSRTQVAGRERRSEREAGAGGRVARDKNPQQWERKQVPSGGGGAAPAQQQQAPQ</sequence>
<name>A0AAE0LJ09_9CHLO</name>
<reference evidence="3 4" key="1">
    <citation type="journal article" date="2015" name="Genome Biol. Evol.">
        <title>Comparative Genomics of a Bacterivorous Green Alga Reveals Evolutionary Causalities and Consequences of Phago-Mixotrophic Mode of Nutrition.</title>
        <authorList>
            <person name="Burns J.A."/>
            <person name="Paasch A."/>
            <person name="Narechania A."/>
            <person name="Kim E."/>
        </authorList>
    </citation>
    <scope>NUCLEOTIDE SEQUENCE [LARGE SCALE GENOMIC DNA]</scope>
    <source>
        <strain evidence="3 4">PLY_AMNH</strain>
    </source>
</reference>
<dbReference type="EMBL" id="LGRX02001052">
    <property type="protein sequence ID" value="KAK3286982.1"/>
    <property type="molecule type" value="Genomic_DNA"/>
</dbReference>
<evidence type="ECO:0000313" key="4">
    <source>
        <dbReference type="Proteomes" id="UP001190700"/>
    </source>
</evidence>
<feature type="compositionally biased region" description="Gly residues" evidence="2">
    <location>
        <begin position="2141"/>
        <end position="2157"/>
    </location>
</feature>
<dbReference type="SUPFAM" id="SSF48371">
    <property type="entry name" value="ARM repeat"/>
    <property type="match status" value="1"/>
</dbReference>
<feature type="compositionally biased region" description="Gly residues" evidence="2">
    <location>
        <begin position="2074"/>
        <end position="2084"/>
    </location>
</feature>
<feature type="region of interest" description="Disordered" evidence="2">
    <location>
        <begin position="1845"/>
        <end position="1870"/>
    </location>
</feature>
<dbReference type="InterPro" id="IPR008979">
    <property type="entry name" value="Galactose-bd-like_sf"/>
</dbReference>
<dbReference type="SUPFAM" id="SSF49785">
    <property type="entry name" value="Galactose-binding domain-like"/>
    <property type="match status" value="1"/>
</dbReference>
<feature type="region of interest" description="Disordered" evidence="2">
    <location>
        <begin position="219"/>
        <end position="243"/>
    </location>
</feature>
<feature type="compositionally biased region" description="Basic and acidic residues" evidence="2">
    <location>
        <begin position="2175"/>
        <end position="2203"/>
    </location>
</feature>
<organism evidence="3 4">
    <name type="scientific">Cymbomonas tetramitiformis</name>
    <dbReference type="NCBI Taxonomy" id="36881"/>
    <lineage>
        <taxon>Eukaryota</taxon>
        <taxon>Viridiplantae</taxon>
        <taxon>Chlorophyta</taxon>
        <taxon>Pyramimonadophyceae</taxon>
        <taxon>Pyramimonadales</taxon>
        <taxon>Pyramimonadaceae</taxon>
        <taxon>Cymbomonas</taxon>
    </lineage>
</organism>
<feature type="coiled-coil region" evidence="1">
    <location>
        <begin position="1946"/>
        <end position="2010"/>
    </location>
</feature>
<proteinExistence type="predicted"/>
<feature type="compositionally biased region" description="Low complexity" evidence="2">
    <location>
        <begin position="2212"/>
        <end position="2221"/>
    </location>
</feature>
<feature type="compositionally biased region" description="Low complexity" evidence="2">
    <location>
        <begin position="1093"/>
        <end position="1105"/>
    </location>
</feature>
<dbReference type="PANTHER" id="PTHR35833:SF1">
    <property type="entry name" value="GALACTOSE-BINDING DOMAIN-CONTAINING PROTEIN"/>
    <property type="match status" value="1"/>
</dbReference>
<evidence type="ECO:0000256" key="2">
    <source>
        <dbReference type="SAM" id="MobiDB-lite"/>
    </source>
</evidence>
<dbReference type="InterPro" id="IPR016024">
    <property type="entry name" value="ARM-type_fold"/>
</dbReference>
<feature type="compositionally biased region" description="Basic and acidic residues" evidence="2">
    <location>
        <begin position="2032"/>
        <end position="2064"/>
    </location>
</feature>
<dbReference type="PANTHER" id="PTHR35833">
    <property type="entry name" value="GALACTOSE-BINDING DOMAIN-LIKE, ARMADILLO-TYPE FOLD PROTEIN-RELATED"/>
    <property type="match status" value="1"/>
</dbReference>
<dbReference type="Gene3D" id="2.60.120.260">
    <property type="entry name" value="Galactose-binding domain-like"/>
    <property type="match status" value="1"/>
</dbReference>
<feature type="region of interest" description="Disordered" evidence="2">
    <location>
        <begin position="1074"/>
        <end position="1106"/>
    </location>
</feature>
<protein>
    <submittedName>
        <fullName evidence="3">Uncharacterized protein</fullName>
    </submittedName>
</protein>
<accession>A0AAE0LJ09</accession>
<feature type="region of interest" description="Disordered" evidence="2">
    <location>
        <begin position="1411"/>
        <end position="1466"/>
    </location>
</feature>
<keyword evidence="1" id="KW-0175">Coiled coil</keyword>
<comment type="caution">
    <text evidence="3">The sequence shown here is derived from an EMBL/GenBank/DDBJ whole genome shotgun (WGS) entry which is preliminary data.</text>
</comment>
<feature type="region of interest" description="Disordered" evidence="2">
    <location>
        <begin position="2019"/>
        <end position="2221"/>
    </location>
</feature>
<feature type="compositionally biased region" description="Gly residues" evidence="2">
    <location>
        <begin position="1424"/>
        <end position="1453"/>
    </location>
</feature>
<dbReference type="Proteomes" id="UP001190700">
    <property type="component" value="Unassembled WGS sequence"/>
</dbReference>